<comment type="caution">
    <text evidence="1">The sequence shown here is derived from an EMBL/GenBank/DDBJ whole genome shotgun (WGS) entry which is preliminary data.</text>
</comment>
<gene>
    <name evidence="1" type="ORF">NDU88_000018</name>
</gene>
<keyword evidence="2" id="KW-1185">Reference proteome</keyword>
<accession>A0AAV7UPW3</accession>
<reference evidence="1" key="1">
    <citation type="journal article" date="2022" name="bioRxiv">
        <title>Sequencing and chromosome-scale assembly of the giantPleurodeles waltlgenome.</title>
        <authorList>
            <person name="Brown T."/>
            <person name="Elewa A."/>
            <person name="Iarovenko S."/>
            <person name="Subramanian E."/>
            <person name="Araus A.J."/>
            <person name="Petzold A."/>
            <person name="Susuki M."/>
            <person name="Suzuki K.-i.T."/>
            <person name="Hayashi T."/>
            <person name="Toyoda A."/>
            <person name="Oliveira C."/>
            <person name="Osipova E."/>
            <person name="Leigh N.D."/>
            <person name="Simon A."/>
            <person name="Yun M.H."/>
        </authorList>
    </citation>
    <scope>NUCLEOTIDE SEQUENCE</scope>
    <source>
        <strain evidence="1">20211129_DDA</strain>
        <tissue evidence="1">Liver</tissue>
    </source>
</reference>
<dbReference type="Proteomes" id="UP001066276">
    <property type="component" value="Chromosome 2_2"/>
</dbReference>
<proteinExistence type="predicted"/>
<sequence>MTVGVRTWGGQRCLQGVETWTRTLTAHSHWLLLTSAKKHVLLGLTVRYLTKVSSNEMMNPPAVQLEKMNDVRSRETLSCFGA</sequence>
<evidence type="ECO:0000313" key="1">
    <source>
        <dbReference type="EMBL" id="KAJ1190696.1"/>
    </source>
</evidence>
<organism evidence="1 2">
    <name type="scientific">Pleurodeles waltl</name>
    <name type="common">Iberian ribbed newt</name>
    <dbReference type="NCBI Taxonomy" id="8319"/>
    <lineage>
        <taxon>Eukaryota</taxon>
        <taxon>Metazoa</taxon>
        <taxon>Chordata</taxon>
        <taxon>Craniata</taxon>
        <taxon>Vertebrata</taxon>
        <taxon>Euteleostomi</taxon>
        <taxon>Amphibia</taxon>
        <taxon>Batrachia</taxon>
        <taxon>Caudata</taxon>
        <taxon>Salamandroidea</taxon>
        <taxon>Salamandridae</taxon>
        <taxon>Pleurodelinae</taxon>
        <taxon>Pleurodeles</taxon>
    </lineage>
</organism>
<dbReference type="EMBL" id="JANPWB010000004">
    <property type="protein sequence ID" value="KAJ1190696.1"/>
    <property type="molecule type" value="Genomic_DNA"/>
</dbReference>
<dbReference type="AlphaFoldDB" id="A0AAV7UPW3"/>
<protein>
    <submittedName>
        <fullName evidence="1">Uncharacterized protein</fullName>
    </submittedName>
</protein>
<evidence type="ECO:0000313" key="2">
    <source>
        <dbReference type="Proteomes" id="UP001066276"/>
    </source>
</evidence>
<name>A0AAV7UPW3_PLEWA</name>